<evidence type="ECO:0000313" key="13">
    <source>
        <dbReference type="Proteomes" id="UP000886602"/>
    </source>
</evidence>
<reference evidence="12" key="1">
    <citation type="submission" date="2020-10" db="EMBL/GenBank/DDBJ databases">
        <title>Connecting structure to function with the recovery of over 1000 high-quality activated sludge metagenome-assembled genomes encoding full-length rRNA genes using long-read sequencing.</title>
        <authorList>
            <person name="Singleton C.M."/>
            <person name="Petriglieri F."/>
            <person name="Kristensen J.M."/>
            <person name="Kirkegaard R.H."/>
            <person name="Michaelsen T.Y."/>
            <person name="Andersen M.H."/>
            <person name="Karst S.M."/>
            <person name="Dueholm M.S."/>
            <person name="Nielsen P.H."/>
            <person name="Albertsen M."/>
        </authorList>
    </citation>
    <scope>NUCLEOTIDE SEQUENCE</scope>
    <source>
        <strain evidence="12">EsbW_18-Q3-R4-48_MAXAC.044</strain>
    </source>
</reference>
<dbReference type="SUPFAM" id="SSF53448">
    <property type="entry name" value="Nucleotide-diphospho-sugar transferases"/>
    <property type="match status" value="1"/>
</dbReference>
<proteinExistence type="inferred from homology"/>
<dbReference type="HAMAP" id="MF_00624">
    <property type="entry name" value="GlgC"/>
    <property type="match status" value="1"/>
</dbReference>
<comment type="catalytic activity">
    <reaction evidence="9">
        <text>alpha-D-glucose 1-phosphate + ATP + H(+) = ADP-alpha-D-glucose + diphosphate</text>
        <dbReference type="Rhea" id="RHEA:12120"/>
        <dbReference type="ChEBI" id="CHEBI:15378"/>
        <dbReference type="ChEBI" id="CHEBI:30616"/>
        <dbReference type="ChEBI" id="CHEBI:33019"/>
        <dbReference type="ChEBI" id="CHEBI:57498"/>
        <dbReference type="ChEBI" id="CHEBI:58601"/>
        <dbReference type="EC" id="2.7.7.27"/>
    </reaction>
</comment>
<gene>
    <name evidence="9" type="primary">glgC</name>
    <name evidence="12" type="ORF">IPJ48_05030</name>
</gene>
<feature type="binding site" evidence="9">
    <location>
        <position position="164"/>
    </location>
    <ligand>
        <name>alpha-D-glucose 1-phosphate</name>
        <dbReference type="ChEBI" id="CHEBI:58601"/>
    </ligand>
</feature>
<dbReference type="SUPFAM" id="SSF51161">
    <property type="entry name" value="Trimeric LpxA-like enzymes"/>
    <property type="match status" value="1"/>
</dbReference>
<keyword evidence="8 9" id="KW-0119">Carbohydrate metabolism</keyword>
<comment type="subunit">
    <text evidence="9">Homotetramer.</text>
</comment>
<evidence type="ECO:0000259" key="11">
    <source>
        <dbReference type="Pfam" id="PF24894"/>
    </source>
</evidence>
<dbReference type="EMBL" id="JADJNC010000006">
    <property type="protein sequence ID" value="MBK7422499.1"/>
    <property type="molecule type" value="Genomic_DNA"/>
</dbReference>
<feature type="site" description="Could play a key role in the communication between the regulatory and the substrate sites" evidence="9">
    <location>
        <position position="98"/>
    </location>
</feature>
<keyword evidence="2 9" id="KW-0321">Glycogen metabolism</keyword>
<keyword evidence="7 9" id="KW-0320">Glycogen biosynthesis</keyword>
<comment type="caution">
    <text evidence="9">Lacks conserved residue(s) required for the propagation of feature annotation.</text>
</comment>
<comment type="function">
    <text evidence="9">Involved in the biosynthesis of ADP-glucose, a building block required for the elongation reactions to produce glycogen. Catalyzes the reaction between ATP and alpha-D-glucose 1-phosphate (G1P) to produce pyrophosphate and ADP-Glc.</text>
</comment>
<feature type="domain" description="Glucose-1-phosphate adenylyltransferase/Bifunctional protein GlmU-like C-terminal hexapeptide" evidence="11">
    <location>
        <begin position="305"/>
        <end position="396"/>
    </location>
</feature>
<comment type="pathway">
    <text evidence="9">Glycan biosynthesis; glycogen biosynthesis.</text>
</comment>
<dbReference type="PANTHER" id="PTHR43523">
    <property type="entry name" value="GLUCOSE-1-PHOSPHATE ADENYLYLTRANSFERASE-RELATED"/>
    <property type="match status" value="1"/>
</dbReference>
<keyword evidence="3 9" id="KW-0808">Transferase</keyword>
<dbReference type="InterPro" id="IPR029044">
    <property type="entry name" value="Nucleotide-diphossugar_trans"/>
</dbReference>
<comment type="similarity">
    <text evidence="1 9">Belongs to the bacterial/plant glucose-1-phosphate adenylyltransferase family.</text>
</comment>
<dbReference type="CDD" id="cd02508">
    <property type="entry name" value="ADP_Glucose_PP"/>
    <property type="match status" value="1"/>
</dbReference>
<evidence type="ECO:0000256" key="7">
    <source>
        <dbReference type="ARBA" id="ARBA00023056"/>
    </source>
</evidence>
<organism evidence="12 13">
    <name type="scientific">Candidatus Propionivibrio dominans</name>
    <dbReference type="NCBI Taxonomy" id="2954373"/>
    <lineage>
        <taxon>Bacteria</taxon>
        <taxon>Pseudomonadati</taxon>
        <taxon>Pseudomonadota</taxon>
        <taxon>Betaproteobacteria</taxon>
        <taxon>Rhodocyclales</taxon>
        <taxon>Rhodocyclaceae</taxon>
        <taxon>Propionivibrio</taxon>
    </lineage>
</organism>
<name>A0A9D7F5K6_9RHOO</name>
<dbReference type="InterPro" id="IPR005836">
    <property type="entry name" value="ADP_Glu_pyroP_CS"/>
</dbReference>
<dbReference type="InterPro" id="IPR011004">
    <property type="entry name" value="Trimer_LpxA-like_sf"/>
</dbReference>
<dbReference type="PROSITE" id="PS00810">
    <property type="entry name" value="ADP_GLC_PYROPHOSPH_3"/>
    <property type="match status" value="1"/>
</dbReference>
<keyword evidence="4 9" id="KW-0548">Nucleotidyltransferase</keyword>
<dbReference type="Gene3D" id="2.160.10.10">
    <property type="entry name" value="Hexapeptide repeat proteins"/>
    <property type="match status" value="1"/>
</dbReference>
<feature type="binding site" evidence="9">
    <location>
        <position position="197"/>
    </location>
    <ligand>
        <name>alpha-D-glucose 1-phosphate</name>
        <dbReference type="ChEBI" id="CHEBI:58601"/>
    </ligand>
</feature>
<dbReference type="EC" id="2.7.7.27" evidence="9"/>
<evidence type="ECO:0000256" key="9">
    <source>
        <dbReference type="HAMAP-Rule" id="MF_00624"/>
    </source>
</evidence>
<dbReference type="Pfam" id="PF24894">
    <property type="entry name" value="Hexapep_GlmU"/>
    <property type="match status" value="1"/>
</dbReference>
<dbReference type="NCBIfam" id="NF002023">
    <property type="entry name" value="PRK00844.1"/>
    <property type="match status" value="1"/>
</dbReference>
<feature type="domain" description="Nucleotidyl transferase" evidence="10">
    <location>
        <begin position="8"/>
        <end position="275"/>
    </location>
</feature>
<keyword evidence="5 9" id="KW-0547">Nucleotide-binding</keyword>
<feature type="site" description="Could play a key role in the communication between the regulatory and the substrate sites" evidence="9">
    <location>
        <position position="60"/>
    </location>
</feature>
<dbReference type="GO" id="GO:0005524">
    <property type="term" value="F:ATP binding"/>
    <property type="evidence" value="ECO:0007669"/>
    <property type="project" value="UniProtKB-KW"/>
</dbReference>
<dbReference type="PROSITE" id="PS00809">
    <property type="entry name" value="ADP_GLC_PYROPHOSPH_2"/>
    <property type="match status" value="1"/>
</dbReference>
<evidence type="ECO:0000256" key="8">
    <source>
        <dbReference type="ARBA" id="ARBA00023277"/>
    </source>
</evidence>
<dbReference type="CDD" id="cd04651">
    <property type="entry name" value="LbH_G1P_AT_C"/>
    <property type="match status" value="1"/>
</dbReference>
<dbReference type="GO" id="GO:0005978">
    <property type="term" value="P:glycogen biosynthetic process"/>
    <property type="evidence" value="ECO:0007669"/>
    <property type="project" value="UniProtKB-UniRule"/>
</dbReference>
<evidence type="ECO:0000256" key="6">
    <source>
        <dbReference type="ARBA" id="ARBA00022840"/>
    </source>
</evidence>
<dbReference type="GO" id="GO:0008878">
    <property type="term" value="F:glucose-1-phosphate adenylyltransferase activity"/>
    <property type="evidence" value="ECO:0007669"/>
    <property type="project" value="UniProtKB-UniRule"/>
</dbReference>
<evidence type="ECO:0000256" key="2">
    <source>
        <dbReference type="ARBA" id="ARBA00022600"/>
    </source>
</evidence>
<accession>A0A9D7F5K6</accession>
<dbReference type="InterPro" id="IPR011831">
    <property type="entry name" value="ADP-Glc_PPase"/>
</dbReference>
<dbReference type="AlphaFoldDB" id="A0A9D7F5K6"/>
<evidence type="ECO:0000256" key="1">
    <source>
        <dbReference type="ARBA" id="ARBA00010443"/>
    </source>
</evidence>
<dbReference type="PROSITE" id="PS00808">
    <property type="entry name" value="ADP_GLC_PYROPHOSPH_1"/>
    <property type="match status" value="1"/>
</dbReference>
<dbReference type="Gene3D" id="3.90.550.10">
    <property type="entry name" value="Spore Coat Polysaccharide Biosynthesis Protein SpsA, Chain A"/>
    <property type="match status" value="1"/>
</dbReference>
<dbReference type="InterPro" id="IPR023049">
    <property type="entry name" value="GlgC_bac"/>
</dbReference>
<evidence type="ECO:0000256" key="5">
    <source>
        <dbReference type="ARBA" id="ARBA00022741"/>
    </source>
</evidence>
<dbReference type="Proteomes" id="UP000886602">
    <property type="component" value="Unassembled WGS sequence"/>
</dbReference>
<feature type="binding site" evidence="9">
    <location>
        <begin position="179"/>
        <end position="180"/>
    </location>
    <ligand>
        <name>alpha-D-glucose 1-phosphate</name>
        <dbReference type="ChEBI" id="CHEBI:58601"/>
    </ligand>
</feature>
<evidence type="ECO:0000256" key="4">
    <source>
        <dbReference type="ARBA" id="ARBA00022695"/>
    </source>
</evidence>
<sequence>MNRLNILAVILAGGEGSRLYPLTEHRSKPSVPFGGRNRIVDFVLSNLINSKIFTIYLLVQYKSQSLIEHVRRSWGLAPIFPEQFITVVPPQMREDPEWFQGTADAVYQNLRLIEKHAPDLIAVFSADHIYRMDVRQMIDFHLRSGADVTVAALPVPIGEASAFGIIDADADGVIRSFREKPVDPAPMTNDPARAFASMGNYIFNADVLSKALKEGKRLGEKDFGKDMLPRLIKTKRVFAYDFGENEVPGIRDYEEPGYWRDVGTIDAYFKAHQDLLGVEPKFDVFNPKWRIGSNNYQGPSPRIFRAEIENSIISSGGLIKGARIRNSIVRSEVLLEEDVELDECIVMDYSVLRKGVRLRRVIVDRYNTIEAGDCIGYDTEADRRRFNVTDSGIVVITRGKGTDSRADGVMFRYL</sequence>
<keyword evidence="6 9" id="KW-0067">ATP-binding</keyword>
<protein>
    <recommendedName>
        <fullName evidence="9">Glucose-1-phosphate adenylyltransferase</fullName>
        <ecNumber evidence="9">2.7.7.27</ecNumber>
    </recommendedName>
    <alternativeName>
        <fullName evidence="9">ADP-glucose pyrophosphorylase</fullName>
        <shortName evidence="9">ADPGlc PPase</shortName>
    </alternativeName>
    <alternativeName>
        <fullName evidence="9">ADP-glucose synthase</fullName>
    </alternativeName>
</protein>
<dbReference type="PANTHER" id="PTHR43523:SF2">
    <property type="entry name" value="GLUCOSE-1-PHOSPHATE ADENYLYLTRANSFERASE"/>
    <property type="match status" value="1"/>
</dbReference>
<evidence type="ECO:0000256" key="3">
    <source>
        <dbReference type="ARBA" id="ARBA00022679"/>
    </source>
</evidence>
<evidence type="ECO:0000313" key="12">
    <source>
        <dbReference type="EMBL" id="MBK7422499.1"/>
    </source>
</evidence>
<dbReference type="InterPro" id="IPR056818">
    <property type="entry name" value="GlmU/GlgC-like_hexapep"/>
</dbReference>
<evidence type="ECO:0000259" key="10">
    <source>
        <dbReference type="Pfam" id="PF00483"/>
    </source>
</evidence>
<comment type="caution">
    <text evidence="12">The sequence shown here is derived from an EMBL/GenBank/DDBJ whole genome shotgun (WGS) entry which is preliminary data.</text>
</comment>
<dbReference type="InterPro" id="IPR005835">
    <property type="entry name" value="NTP_transferase_dom"/>
</dbReference>
<dbReference type="Pfam" id="PF00483">
    <property type="entry name" value="NTP_transferase"/>
    <property type="match status" value="1"/>
</dbReference>